<evidence type="ECO:0000256" key="2">
    <source>
        <dbReference type="ARBA" id="ARBA00022723"/>
    </source>
</evidence>
<comment type="cofactor">
    <cofactor evidence="1">
        <name>L-ascorbate</name>
        <dbReference type="ChEBI" id="CHEBI:38290"/>
    </cofactor>
</comment>
<keyword evidence="3" id="KW-0847">Vitamin C</keyword>
<reference evidence="8 9" key="1">
    <citation type="submission" date="2015-11" db="EMBL/GenBank/DDBJ databases">
        <title>Genomic analysis of 38 Legionella species identifies large and diverse effector repertoires.</title>
        <authorList>
            <person name="Burstein D."/>
            <person name="Amaro F."/>
            <person name="Zusman T."/>
            <person name="Lifshitz Z."/>
            <person name="Cohen O."/>
            <person name="Gilbert J.A."/>
            <person name="Pupko T."/>
            <person name="Shuman H.A."/>
            <person name="Segal G."/>
        </authorList>
    </citation>
    <scope>NUCLEOTIDE SEQUENCE [LARGE SCALE GENOMIC DNA]</scope>
    <source>
        <strain evidence="8 9">PX-1-G2-E2</strain>
    </source>
</reference>
<dbReference type="PROSITE" id="PS51471">
    <property type="entry name" value="FE2OG_OXY"/>
    <property type="match status" value="1"/>
</dbReference>
<dbReference type="InterPro" id="IPR005123">
    <property type="entry name" value="Oxoglu/Fe-dep_dioxygenase_dom"/>
</dbReference>
<dbReference type="InterPro" id="IPR044862">
    <property type="entry name" value="Pro_4_hyd_alph_FE2OG_OXY"/>
</dbReference>
<dbReference type="Pfam" id="PF13640">
    <property type="entry name" value="2OG-FeII_Oxy_3"/>
    <property type="match status" value="1"/>
</dbReference>
<evidence type="ECO:0000256" key="3">
    <source>
        <dbReference type="ARBA" id="ARBA00022896"/>
    </source>
</evidence>
<dbReference type="InterPro" id="IPR006620">
    <property type="entry name" value="Pro_4_hyd_alph"/>
</dbReference>
<accession>A0A0W0W5D5</accession>
<dbReference type="STRING" id="466.Lmac_1342"/>
<dbReference type="InterPro" id="IPR051559">
    <property type="entry name" value="HIF_prolyl_hydroxylases"/>
</dbReference>
<organism evidence="8 9">
    <name type="scientific">Legionella maceachernii</name>
    <dbReference type="NCBI Taxonomy" id="466"/>
    <lineage>
        <taxon>Bacteria</taxon>
        <taxon>Pseudomonadati</taxon>
        <taxon>Pseudomonadota</taxon>
        <taxon>Gammaproteobacteria</taxon>
        <taxon>Legionellales</taxon>
        <taxon>Legionellaceae</taxon>
        <taxon>Legionella</taxon>
    </lineage>
</organism>
<dbReference type="EMBL" id="LNYL01000033">
    <property type="protein sequence ID" value="KTD27094.1"/>
    <property type="molecule type" value="Genomic_DNA"/>
</dbReference>
<keyword evidence="2" id="KW-0479">Metal-binding</keyword>
<dbReference type="OrthoDB" id="9783171at2"/>
<dbReference type="PANTHER" id="PTHR12907:SF26">
    <property type="entry name" value="HIF PROLYL HYDROXYLASE, ISOFORM C"/>
    <property type="match status" value="1"/>
</dbReference>
<evidence type="ECO:0000256" key="6">
    <source>
        <dbReference type="ARBA" id="ARBA00023004"/>
    </source>
</evidence>
<gene>
    <name evidence="8" type="ORF">Lmac_1342</name>
</gene>
<dbReference type="GO" id="GO:0031418">
    <property type="term" value="F:L-ascorbic acid binding"/>
    <property type="evidence" value="ECO:0007669"/>
    <property type="project" value="UniProtKB-KW"/>
</dbReference>
<protein>
    <submittedName>
        <fullName evidence="8">2OG-Fe(II) oxygenase</fullName>
    </submittedName>
</protein>
<evidence type="ECO:0000259" key="7">
    <source>
        <dbReference type="PROSITE" id="PS51471"/>
    </source>
</evidence>
<dbReference type="PATRIC" id="fig|466.6.peg.1419"/>
<keyword evidence="9" id="KW-1185">Reference proteome</keyword>
<dbReference type="PANTHER" id="PTHR12907">
    <property type="entry name" value="EGL NINE HOMOLOG-RELATED"/>
    <property type="match status" value="1"/>
</dbReference>
<evidence type="ECO:0000256" key="1">
    <source>
        <dbReference type="ARBA" id="ARBA00001961"/>
    </source>
</evidence>
<keyword evidence="5" id="KW-0560">Oxidoreductase</keyword>
<keyword evidence="4" id="KW-0223">Dioxygenase</keyword>
<keyword evidence="6" id="KW-0408">Iron</keyword>
<feature type="domain" description="Fe2OG dioxygenase" evidence="7">
    <location>
        <begin position="89"/>
        <end position="194"/>
    </location>
</feature>
<evidence type="ECO:0000313" key="8">
    <source>
        <dbReference type="EMBL" id="KTD27094.1"/>
    </source>
</evidence>
<dbReference type="GO" id="GO:0071456">
    <property type="term" value="P:cellular response to hypoxia"/>
    <property type="evidence" value="ECO:0007669"/>
    <property type="project" value="TreeGrafter"/>
</dbReference>
<dbReference type="SMART" id="SM00702">
    <property type="entry name" value="P4Hc"/>
    <property type="match status" value="1"/>
</dbReference>
<name>A0A0W0W5D5_9GAMM</name>
<dbReference type="GO" id="GO:0031543">
    <property type="term" value="F:peptidyl-proline dioxygenase activity"/>
    <property type="evidence" value="ECO:0007669"/>
    <property type="project" value="TreeGrafter"/>
</dbReference>
<comment type="caution">
    <text evidence="8">The sequence shown here is derived from an EMBL/GenBank/DDBJ whole genome shotgun (WGS) entry which is preliminary data.</text>
</comment>
<evidence type="ECO:0000256" key="5">
    <source>
        <dbReference type="ARBA" id="ARBA00023002"/>
    </source>
</evidence>
<dbReference type="AlphaFoldDB" id="A0A0W0W5D5"/>
<dbReference type="Proteomes" id="UP000054908">
    <property type="component" value="Unassembled WGS sequence"/>
</dbReference>
<proteinExistence type="predicted"/>
<dbReference type="RefSeq" id="WP_058452120.1">
    <property type="nucleotide sequence ID" value="NZ_CAAAIB010000009.1"/>
</dbReference>
<dbReference type="GO" id="GO:0008198">
    <property type="term" value="F:ferrous iron binding"/>
    <property type="evidence" value="ECO:0007669"/>
    <property type="project" value="TreeGrafter"/>
</dbReference>
<evidence type="ECO:0000256" key="4">
    <source>
        <dbReference type="ARBA" id="ARBA00022964"/>
    </source>
</evidence>
<dbReference type="Gene3D" id="2.60.120.620">
    <property type="entry name" value="q2cbj1_9rhob like domain"/>
    <property type="match status" value="1"/>
</dbReference>
<evidence type="ECO:0000313" key="9">
    <source>
        <dbReference type="Proteomes" id="UP000054908"/>
    </source>
</evidence>
<sequence>MNDQLENNIYNQGFHIIDNFLEPQHYALLRTKAELMNSQGQFKSAKIGHRLEAMPNADIRRDKIYWLNDDATDSAISTYFSKIQWIAKTLNQTLFLGLVDFETHFAIYQAGSFYRKHVDQFTSTQERRISCVYYLNENWQEDYAGQLNLYSKDNQLITSVLPLGNRFICFSSDLPHEVCETTQTRYSIAGWLKTRSMSVVF</sequence>